<feature type="region of interest" description="Disordered" evidence="3">
    <location>
        <begin position="497"/>
        <end position="521"/>
    </location>
</feature>
<evidence type="ECO:0000256" key="2">
    <source>
        <dbReference type="ARBA" id="ARBA00023242"/>
    </source>
</evidence>
<feature type="compositionally biased region" description="Polar residues" evidence="3">
    <location>
        <begin position="502"/>
        <end position="519"/>
    </location>
</feature>
<dbReference type="GO" id="GO:0005634">
    <property type="term" value="C:nucleus"/>
    <property type="evidence" value="ECO:0007669"/>
    <property type="project" value="UniProtKB-SubCell"/>
</dbReference>
<feature type="compositionally biased region" description="Acidic residues" evidence="3">
    <location>
        <begin position="742"/>
        <end position="752"/>
    </location>
</feature>
<proteinExistence type="predicted"/>
<dbReference type="AlphaFoldDB" id="A0A409W6F5"/>
<name>A0A409W6F5_9AGAR</name>
<feature type="region of interest" description="Disordered" evidence="3">
    <location>
        <begin position="391"/>
        <end position="429"/>
    </location>
</feature>
<feature type="compositionally biased region" description="Pro residues" evidence="3">
    <location>
        <begin position="396"/>
        <end position="406"/>
    </location>
</feature>
<gene>
    <name evidence="5" type="ORF">CVT26_006949</name>
</gene>
<feature type="compositionally biased region" description="Acidic residues" evidence="3">
    <location>
        <begin position="673"/>
        <end position="686"/>
    </location>
</feature>
<evidence type="ECO:0000313" key="5">
    <source>
        <dbReference type="EMBL" id="PPQ74068.1"/>
    </source>
</evidence>
<evidence type="ECO:0000256" key="3">
    <source>
        <dbReference type="SAM" id="MobiDB-lite"/>
    </source>
</evidence>
<sequence>MSFNERGHLVKAEIRETPPRDYIIIGSWLLLKVDLVLLVSTMDVDAVQPTRYSPFINFFDVSSNFPWQEPRPQQIRLRRADLDDTLIFDILLKSGGIKEIYSLYPPENEEGLRALLDAIESSTYDTLKQDCLVYFLLKWHQDGRERHFQLQRCIPPQFAALADAYWHLDTGINVPRAVALLSDQRLNRDYTSKIIRAISLAPDSQALIRRYVQTAKPSLIEPLDIEAYALALADSSVLEAWQYSRSFNEKDEMRPRLFQKILEFSVTRKNRYPPKPFQEMLTVFTSAKPRPVALKQLLSLPLSKYEENLLHTFVEKPPQSLRFSEVAILQDLICVRLIQAGRYSEAIKLDRQFTSITPPKHLELTKERSRMVNEIYTSLPAVQRSLLELELDPTVPQKPPLTPKPSGPEARRPVAPPAPEPQDTSLSQSWEEVRVPEGLANKSTATPLRDVRVPVSSMPAFGTPSLHASTSTQPVAAPPPLLPVNFGNLVNGSAATPRKSFPLTSSVLSGSKPRSSLSGAAQRMSFPNIIASPASGMKLPPTTNGQGHVFVSASQQPNAFYQPPQSTSKTNGVKRAFEDDSNRSPERPESSPPPREADGDVDMDTEPADSSFEKPRKSARKSNVTEEADDEEDNALQYSVFGGKKERAPATRISKPTSSKRKSAQAPPGALMDSDDDDAAMDEEEDTSKRKRPSRTTRSTRSHQQPQPTTTTTASSKPPSKRARQIKEKDFSRSIPGSLMHDEDDGEDEEDDHVAPLRAPSPAAAPTSKRPVRKSRSSVSVEVSDDFESGVQTRRRSSRLGVTTSHGSGGSPEPAPAPKPRKSTRSAAGGKKKR</sequence>
<keyword evidence="2" id="KW-0539">Nucleus</keyword>
<feature type="compositionally biased region" description="Low complexity" evidence="3">
    <location>
        <begin position="756"/>
        <end position="769"/>
    </location>
</feature>
<dbReference type="OrthoDB" id="20729at2759"/>
<protein>
    <recommendedName>
        <fullName evidence="4">ELYS-like domain-containing protein</fullName>
    </recommendedName>
</protein>
<feature type="domain" description="ELYS-like" evidence="4">
    <location>
        <begin position="85"/>
        <end position="316"/>
    </location>
</feature>
<keyword evidence="6" id="KW-1185">Reference proteome</keyword>
<feature type="compositionally biased region" description="Basic residues" evidence="3">
    <location>
        <begin position="689"/>
        <end position="701"/>
    </location>
</feature>
<dbReference type="InParanoid" id="A0A409W6F5"/>
<reference evidence="5 6" key="1">
    <citation type="journal article" date="2018" name="Evol. Lett.">
        <title>Horizontal gene cluster transfer increased hallucinogenic mushroom diversity.</title>
        <authorList>
            <person name="Reynolds H.T."/>
            <person name="Vijayakumar V."/>
            <person name="Gluck-Thaler E."/>
            <person name="Korotkin H.B."/>
            <person name="Matheny P.B."/>
            <person name="Slot J.C."/>
        </authorList>
    </citation>
    <scope>NUCLEOTIDE SEQUENCE [LARGE SCALE GENOMIC DNA]</scope>
    <source>
        <strain evidence="5 6">SRW20</strain>
    </source>
</reference>
<accession>A0A409W6F5</accession>
<dbReference type="Proteomes" id="UP000284706">
    <property type="component" value="Unassembled WGS sequence"/>
</dbReference>
<feature type="compositionally biased region" description="Polar residues" evidence="3">
    <location>
        <begin position="554"/>
        <end position="571"/>
    </location>
</feature>
<dbReference type="EMBL" id="NHYE01005366">
    <property type="protein sequence ID" value="PPQ74068.1"/>
    <property type="molecule type" value="Genomic_DNA"/>
</dbReference>
<comment type="caution">
    <text evidence="5">The sequence shown here is derived from an EMBL/GenBank/DDBJ whole genome shotgun (WGS) entry which is preliminary data.</text>
</comment>
<feature type="region of interest" description="Disordered" evidence="3">
    <location>
        <begin position="554"/>
        <end position="834"/>
    </location>
</feature>
<evidence type="ECO:0000313" key="6">
    <source>
        <dbReference type="Proteomes" id="UP000284706"/>
    </source>
</evidence>
<organism evidence="5 6">
    <name type="scientific">Gymnopilus dilepis</name>
    <dbReference type="NCBI Taxonomy" id="231916"/>
    <lineage>
        <taxon>Eukaryota</taxon>
        <taxon>Fungi</taxon>
        <taxon>Dikarya</taxon>
        <taxon>Basidiomycota</taxon>
        <taxon>Agaricomycotina</taxon>
        <taxon>Agaricomycetes</taxon>
        <taxon>Agaricomycetidae</taxon>
        <taxon>Agaricales</taxon>
        <taxon>Agaricineae</taxon>
        <taxon>Hymenogastraceae</taxon>
        <taxon>Gymnopilus</taxon>
    </lineage>
</organism>
<dbReference type="InterPro" id="IPR025151">
    <property type="entry name" value="ELYS_dom"/>
</dbReference>
<feature type="compositionally biased region" description="Low complexity" evidence="3">
    <location>
        <begin position="702"/>
        <end position="718"/>
    </location>
</feature>
<dbReference type="STRING" id="231916.A0A409W6F5"/>
<feature type="compositionally biased region" description="Basic and acidic residues" evidence="3">
    <location>
        <begin position="575"/>
        <end position="589"/>
    </location>
</feature>
<comment type="subcellular location">
    <subcellularLocation>
        <location evidence="1">Nucleus</location>
    </subcellularLocation>
</comment>
<evidence type="ECO:0000256" key="1">
    <source>
        <dbReference type="ARBA" id="ARBA00004123"/>
    </source>
</evidence>
<evidence type="ECO:0000259" key="4">
    <source>
        <dbReference type="Pfam" id="PF13934"/>
    </source>
</evidence>
<feature type="compositionally biased region" description="Basic residues" evidence="3">
    <location>
        <begin position="819"/>
        <end position="834"/>
    </location>
</feature>
<dbReference type="Pfam" id="PF13934">
    <property type="entry name" value="ELYS"/>
    <property type="match status" value="1"/>
</dbReference>